<dbReference type="Proteomes" id="UP000257045">
    <property type="component" value="Unassembled WGS sequence"/>
</dbReference>
<reference evidence="1 2" key="1">
    <citation type="submission" date="2018-04" db="EMBL/GenBank/DDBJ databases">
        <title>Novel Campyloabacter and Helicobacter Species and Strains.</title>
        <authorList>
            <person name="Mannion A.J."/>
            <person name="Shen Z."/>
            <person name="Fox J.G."/>
        </authorList>
    </citation>
    <scope>NUCLEOTIDE SEQUENCE [LARGE SCALE GENOMIC DNA]</scope>
    <source>
        <strain evidence="1 2">MIT 04-9366</strain>
    </source>
</reference>
<comment type="caution">
    <text evidence="1">The sequence shown here is derived from an EMBL/GenBank/DDBJ whole genome shotgun (WGS) entry which is preliminary data.</text>
</comment>
<keyword evidence="2" id="KW-1185">Reference proteome</keyword>
<evidence type="ECO:0000313" key="1">
    <source>
        <dbReference type="EMBL" id="RDU71838.1"/>
    </source>
</evidence>
<gene>
    <name evidence="1" type="ORF">CQA58_02000</name>
</gene>
<dbReference type="AlphaFoldDB" id="A0A3D8J2X3"/>
<evidence type="ECO:0000313" key="2">
    <source>
        <dbReference type="Proteomes" id="UP000257045"/>
    </source>
</evidence>
<organism evidence="1 2">
    <name type="scientific">Helicobacter brantae</name>
    <dbReference type="NCBI Taxonomy" id="375927"/>
    <lineage>
        <taxon>Bacteria</taxon>
        <taxon>Pseudomonadati</taxon>
        <taxon>Campylobacterota</taxon>
        <taxon>Epsilonproteobacteria</taxon>
        <taxon>Campylobacterales</taxon>
        <taxon>Helicobacteraceae</taxon>
        <taxon>Helicobacter</taxon>
    </lineage>
</organism>
<proteinExistence type="predicted"/>
<accession>A0A3D8J2X3</accession>
<dbReference type="EMBL" id="NXLV01000002">
    <property type="protein sequence ID" value="RDU71838.1"/>
    <property type="molecule type" value="Genomic_DNA"/>
</dbReference>
<protein>
    <submittedName>
        <fullName evidence="1">Uncharacterized protein</fullName>
    </submittedName>
</protein>
<sequence length="62" mass="7305">MFPRRVRYECPKCGRRESHTEGCLKFPRCCKKCKLELEVKDVSFNPTPSPKEVVDMVLNIFK</sequence>
<dbReference type="RefSeq" id="WP_115569048.1">
    <property type="nucleotide sequence ID" value="NZ_NXLV01000002.1"/>
</dbReference>
<name>A0A3D8J2X3_9HELI</name>